<dbReference type="EMBL" id="BLXT01000876">
    <property type="protein sequence ID" value="GFN80962.1"/>
    <property type="molecule type" value="Genomic_DNA"/>
</dbReference>
<name>A0AAV3YFQ4_9GAST</name>
<sequence>MMEVKAAQVLWSRSVERHKLHYTTMVASLELLKKCQLKITKESFLHPVWSRCFSSLKRLEFALVSAAAEFKSGPIGFQERKHGLRLGRPD</sequence>
<reference evidence="1 2" key="1">
    <citation type="journal article" date="2021" name="Elife">
        <title>Chloroplast acquisition without the gene transfer in kleptoplastic sea slugs, Plakobranchus ocellatus.</title>
        <authorList>
            <person name="Maeda T."/>
            <person name="Takahashi S."/>
            <person name="Yoshida T."/>
            <person name="Shimamura S."/>
            <person name="Takaki Y."/>
            <person name="Nagai Y."/>
            <person name="Toyoda A."/>
            <person name="Suzuki Y."/>
            <person name="Arimoto A."/>
            <person name="Ishii H."/>
            <person name="Satoh N."/>
            <person name="Nishiyama T."/>
            <person name="Hasebe M."/>
            <person name="Maruyama T."/>
            <person name="Minagawa J."/>
            <person name="Obokata J."/>
            <person name="Shigenobu S."/>
        </authorList>
    </citation>
    <scope>NUCLEOTIDE SEQUENCE [LARGE SCALE GENOMIC DNA]</scope>
</reference>
<gene>
    <name evidence="1" type="ORF">PoB_000746800</name>
</gene>
<comment type="caution">
    <text evidence="1">The sequence shown here is derived from an EMBL/GenBank/DDBJ whole genome shotgun (WGS) entry which is preliminary data.</text>
</comment>
<protein>
    <submittedName>
        <fullName evidence="1">Uncharacterized protein</fullName>
    </submittedName>
</protein>
<evidence type="ECO:0000313" key="2">
    <source>
        <dbReference type="Proteomes" id="UP000735302"/>
    </source>
</evidence>
<keyword evidence="2" id="KW-1185">Reference proteome</keyword>
<accession>A0AAV3YFQ4</accession>
<proteinExistence type="predicted"/>
<organism evidence="1 2">
    <name type="scientific">Plakobranchus ocellatus</name>
    <dbReference type="NCBI Taxonomy" id="259542"/>
    <lineage>
        <taxon>Eukaryota</taxon>
        <taxon>Metazoa</taxon>
        <taxon>Spiralia</taxon>
        <taxon>Lophotrochozoa</taxon>
        <taxon>Mollusca</taxon>
        <taxon>Gastropoda</taxon>
        <taxon>Heterobranchia</taxon>
        <taxon>Euthyneura</taxon>
        <taxon>Panpulmonata</taxon>
        <taxon>Sacoglossa</taxon>
        <taxon>Placobranchoidea</taxon>
        <taxon>Plakobranchidae</taxon>
        <taxon>Plakobranchus</taxon>
    </lineage>
</organism>
<dbReference type="AlphaFoldDB" id="A0AAV3YFQ4"/>
<dbReference type="Proteomes" id="UP000735302">
    <property type="component" value="Unassembled WGS sequence"/>
</dbReference>
<evidence type="ECO:0000313" key="1">
    <source>
        <dbReference type="EMBL" id="GFN80962.1"/>
    </source>
</evidence>